<dbReference type="PANTHER" id="PTHR46417:SF1">
    <property type="entry name" value="TRNA (GUANINE-N(1)-)-METHYLTRANSFERASE"/>
    <property type="match status" value="1"/>
</dbReference>
<dbReference type="FunFam" id="3.40.1280.10:FF:000001">
    <property type="entry name" value="tRNA (guanine-N(1)-)-methyltransferase"/>
    <property type="match status" value="1"/>
</dbReference>
<dbReference type="SUPFAM" id="SSF75217">
    <property type="entry name" value="alpha/beta knot"/>
    <property type="match status" value="1"/>
</dbReference>
<dbReference type="Pfam" id="PF01746">
    <property type="entry name" value="tRNA_m1G_MT"/>
    <property type="match status" value="1"/>
</dbReference>
<dbReference type="PANTHER" id="PTHR46417">
    <property type="entry name" value="TRNA (GUANINE-N(1)-)-METHYLTRANSFERASE"/>
    <property type="match status" value="1"/>
</dbReference>
<keyword evidence="7 15" id="KW-0963">Cytoplasm</keyword>
<dbReference type="AlphaFoldDB" id="A0A6N8GKT7"/>
<dbReference type="NCBIfam" id="TIGR00088">
    <property type="entry name" value="trmD"/>
    <property type="match status" value="1"/>
</dbReference>
<dbReference type="CDD" id="cd18080">
    <property type="entry name" value="TrmD-like"/>
    <property type="match status" value="1"/>
</dbReference>
<evidence type="ECO:0000256" key="2">
    <source>
        <dbReference type="ARBA" id="ARBA00004496"/>
    </source>
</evidence>
<dbReference type="FunFam" id="1.10.1270.20:FF:000002">
    <property type="entry name" value="tRNA (guanine-N(1)-)-methyltransferase"/>
    <property type="match status" value="1"/>
</dbReference>
<evidence type="ECO:0000256" key="8">
    <source>
        <dbReference type="ARBA" id="ARBA00022603"/>
    </source>
</evidence>
<dbReference type="RefSeq" id="WP_156266502.1">
    <property type="nucleotide sequence ID" value="NZ_WOGU01000001.1"/>
</dbReference>
<keyword evidence="11 15" id="KW-0819">tRNA processing</keyword>
<dbReference type="InterPro" id="IPR023148">
    <property type="entry name" value="tRNA_m1G_MeTrfase_C_sf"/>
</dbReference>
<feature type="binding site" evidence="15 16">
    <location>
        <begin position="143"/>
        <end position="148"/>
    </location>
    <ligand>
        <name>S-adenosyl-L-methionine</name>
        <dbReference type="ChEBI" id="CHEBI:59789"/>
    </ligand>
</feature>
<dbReference type="Gene3D" id="1.10.1270.20">
    <property type="entry name" value="tRNA(m1g37)methyltransferase, domain 2"/>
    <property type="match status" value="1"/>
</dbReference>
<dbReference type="HAMAP" id="MF_00605">
    <property type="entry name" value="TrmD"/>
    <property type="match status" value="1"/>
</dbReference>
<evidence type="ECO:0000313" key="20">
    <source>
        <dbReference type="Proteomes" id="UP000436989"/>
    </source>
</evidence>
<evidence type="ECO:0000256" key="7">
    <source>
        <dbReference type="ARBA" id="ARBA00022490"/>
    </source>
</evidence>
<evidence type="ECO:0000256" key="6">
    <source>
        <dbReference type="ARBA" id="ARBA00014679"/>
    </source>
</evidence>
<comment type="caution">
    <text evidence="19">The sequence shown here is derived from an EMBL/GenBank/DDBJ whole genome shotgun (WGS) entry which is preliminary data.</text>
</comment>
<evidence type="ECO:0000256" key="11">
    <source>
        <dbReference type="ARBA" id="ARBA00022694"/>
    </source>
</evidence>
<evidence type="ECO:0000256" key="3">
    <source>
        <dbReference type="ARBA" id="ARBA00007630"/>
    </source>
</evidence>
<evidence type="ECO:0000313" key="19">
    <source>
        <dbReference type="EMBL" id="MUN61873.1"/>
    </source>
</evidence>
<evidence type="ECO:0000256" key="5">
    <source>
        <dbReference type="ARBA" id="ARBA00012807"/>
    </source>
</evidence>
<dbReference type="InterPro" id="IPR016009">
    <property type="entry name" value="tRNA_MeTrfase_TRMD/TRM10"/>
</dbReference>
<protein>
    <recommendedName>
        <fullName evidence="6 15">tRNA (guanine-N(1)-)-methyltransferase</fullName>
        <ecNumber evidence="5 15">2.1.1.228</ecNumber>
    </recommendedName>
    <alternativeName>
        <fullName evidence="12 15">M1G-methyltransferase</fullName>
    </alternativeName>
    <alternativeName>
        <fullName evidence="13 15">tRNA [GM37] methyltransferase</fullName>
    </alternativeName>
</protein>
<feature type="domain" description="tRNA methyltransferase TRMD/TRM10-type" evidence="18">
    <location>
        <begin position="1"/>
        <end position="234"/>
    </location>
</feature>
<evidence type="ECO:0000256" key="16">
    <source>
        <dbReference type="PIRSR" id="PIRSR000386-1"/>
    </source>
</evidence>
<reference evidence="19 20" key="1">
    <citation type="submission" date="2019-12" db="EMBL/GenBank/DDBJ databases">
        <authorList>
            <person name="Shi Y."/>
        </authorList>
    </citation>
    <scope>NUCLEOTIDE SEQUENCE [LARGE SCALE GENOMIC DNA]</scope>
    <source>
        <strain evidence="19 20">JCM 17929</strain>
    </source>
</reference>
<comment type="subunit">
    <text evidence="4 15 17">Homodimer.</text>
</comment>
<evidence type="ECO:0000259" key="18">
    <source>
        <dbReference type="Pfam" id="PF01746"/>
    </source>
</evidence>
<dbReference type="Gene3D" id="3.40.1280.10">
    <property type="match status" value="1"/>
</dbReference>
<dbReference type="GO" id="GO:0052906">
    <property type="term" value="F:tRNA (guanine(37)-N1)-methyltransferase activity"/>
    <property type="evidence" value="ECO:0007669"/>
    <property type="project" value="UniProtKB-UniRule"/>
</dbReference>
<dbReference type="Proteomes" id="UP000436989">
    <property type="component" value="Unassembled WGS sequence"/>
</dbReference>
<name>A0A6N8GKT7_9MICC</name>
<dbReference type="EC" id="2.1.1.228" evidence="5 15"/>
<evidence type="ECO:0000256" key="12">
    <source>
        <dbReference type="ARBA" id="ARBA00029736"/>
    </source>
</evidence>
<proteinExistence type="inferred from homology"/>
<accession>A0A6N8GKT7</accession>
<evidence type="ECO:0000256" key="9">
    <source>
        <dbReference type="ARBA" id="ARBA00022679"/>
    </source>
</evidence>
<keyword evidence="9 15" id="KW-0808">Transferase</keyword>
<dbReference type="EMBL" id="WOGU01000001">
    <property type="protein sequence ID" value="MUN61873.1"/>
    <property type="molecule type" value="Genomic_DNA"/>
</dbReference>
<gene>
    <name evidence="15 19" type="primary">trmD</name>
    <name evidence="19" type="ORF">GMA12_01690</name>
</gene>
<evidence type="ECO:0000256" key="14">
    <source>
        <dbReference type="ARBA" id="ARBA00047783"/>
    </source>
</evidence>
<feature type="binding site" evidence="15 16">
    <location>
        <position position="119"/>
    </location>
    <ligand>
        <name>S-adenosyl-L-methionine</name>
        <dbReference type="ChEBI" id="CHEBI:59789"/>
    </ligand>
</feature>
<comment type="similarity">
    <text evidence="3 15 17">Belongs to the RNA methyltransferase TrmD family.</text>
</comment>
<evidence type="ECO:0000256" key="17">
    <source>
        <dbReference type="RuleBase" id="RU003464"/>
    </source>
</evidence>
<dbReference type="GO" id="GO:0002939">
    <property type="term" value="P:tRNA N1-guanine methylation"/>
    <property type="evidence" value="ECO:0007669"/>
    <property type="project" value="TreeGrafter"/>
</dbReference>
<keyword evidence="20" id="KW-1185">Reference proteome</keyword>
<comment type="subcellular location">
    <subcellularLocation>
        <location evidence="2 15 17">Cytoplasm</location>
    </subcellularLocation>
</comment>
<evidence type="ECO:0000256" key="13">
    <source>
        <dbReference type="ARBA" id="ARBA00033392"/>
    </source>
</evidence>
<organism evidence="19 20">
    <name type="scientific">Kocuria sediminis</name>
    <dbReference type="NCBI Taxonomy" id="1038857"/>
    <lineage>
        <taxon>Bacteria</taxon>
        <taxon>Bacillati</taxon>
        <taxon>Actinomycetota</taxon>
        <taxon>Actinomycetes</taxon>
        <taxon>Micrococcales</taxon>
        <taxon>Micrococcaceae</taxon>
        <taxon>Kocuria</taxon>
    </lineage>
</organism>
<comment type="function">
    <text evidence="1 15 17">Specifically methylates guanosine-37 in various tRNAs.</text>
</comment>
<keyword evidence="10 15" id="KW-0949">S-adenosyl-L-methionine</keyword>
<keyword evidence="8 15" id="KW-0489">Methyltransferase</keyword>
<dbReference type="GO" id="GO:0005829">
    <property type="term" value="C:cytosol"/>
    <property type="evidence" value="ECO:0007669"/>
    <property type="project" value="TreeGrafter"/>
</dbReference>
<dbReference type="PIRSF" id="PIRSF000386">
    <property type="entry name" value="tRNA_mtase"/>
    <property type="match status" value="1"/>
</dbReference>
<dbReference type="InterPro" id="IPR029026">
    <property type="entry name" value="tRNA_m1G_MTases_N"/>
</dbReference>
<dbReference type="NCBIfam" id="NF000648">
    <property type="entry name" value="PRK00026.1"/>
    <property type="match status" value="1"/>
</dbReference>
<evidence type="ECO:0000256" key="10">
    <source>
        <dbReference type="ARBA" id="ARBA00022691"/>
    </source>
</evidence>
<dbReference type="InterPro" id="IPR002649">
    <property type="entry name" value="tRNA_m1G_MeTrfase_TrmD"/>
</dbReference>
<evidence type="ECO:0000256" key="4">
    <source>
        <dbReference type="ARBA" id="ARBA00011738"/>
    </source>
</evidence>
<sequence length="278" mass="30110">MRIDVVSIFPEYLSALDLSLIGKAREQGLLQLTVTDLREFTADRHRTVDDTPYGGGAGMVMKPEPWALALDAARTRGPAGAGAPEQRPVLVVPSPAGEVFTQATARELALREHLVFACGRYEGIDERVVEWSREHFEVRPMSLGDYVLNGGEVAVLAMVEAIGRLVPGVIGNPESLVEESHSDGLLEYPVYTKPALWRDRPVPEVLLSGHHGRIARWRRDRQLQRTAARRPDLVAALDPAGLDRADRDVLAAAGWVVSGGRVVRDGAGGGDAQGHPVA</sequence>
<comment type="catalytic activity">
    <reaction evidence="14 15 17">
        <text>guanosine(37) in tRNA + S-adenosyl-L-methionine = N(1)-methylguanosine(37) in tRNA + S-adenosyl-L-homocysteine + H(+)</text>
        <dbReference type="Rhea" id="RHEA:36899"/>
        <dbReference type="Rhea" id="RHEA-COMP:10145"/>
        <dbReference type="Rhea" id="RHEA-COMP:10147"/>
        <dbReference type="ChEBI" id="CHEBI:15378"/>
        <dbReference type="ChEBI" id="CHEBI:57856"/>
        <dbReference type="ChEBI" id="CHEBI:59789"/>
        <dbReference type="ChEBI" id="CHEBI:73542"/>
        <dbReference type="ChEBI" id="CHEBI:74269"/>
        <dbReference type="EC" id="2.1.1.228"/>
    </reaction>
</comment>
<evidence type="ECO:0000256" key="15">
    <source>
        <dbReference type="HAMAP-Rule" id="MF_00605"/>
    </source>
</evidence>
<dbReference type="InterPro" id="IPR029028">
    <property type="entry name" value="Alpha/beta_knot_MTases"/>
</dbReference>
<evidence type="ECO:0000256" key="1">
    <source>
        <dbReference type="ARBA" id="ARBA00002634"/>
    </source>
</evidence>